<keyword evidence="2" id="KW-0732">Signal</keyword>
<evidence type="ECO:0000313" key="7">
    <source>
        <dbReference type="Proteomes" id="UP000559404"/>
    </source>
</evidence>
<name>A0A838Y140_9HYPH</name>
<dbReference type="RefSeq" id="WP_181761182.1">
    <property type="nucleotide sequence ID" value="NZ_BMCR01000011.1"/>
</dbReference>
<protein>
    <submittedName>
        <fullName evidence="6">Heparinase II/III family protein</fullName>
    </submittedName>
</protein>
<evidence type="ECO:0000256" key="4">
    <source>
        <dbReference type="ARBA" id="ARBA00023239"/>
    </source>
</evidence>
<feature type="domain" description="Heparinase II/III-like C-terminal" evidence="5">
    <location>
        <begin position="312"/>
        <end position="558"/>
    </location>
</feature>
<dbReference type="PANTHER" id="PTHR39210:SF1">
    <property type="entry name" value="HEPARIN-SULFATE LYASE"/>
    <property type="match status" value="1"/>
</dbReference>
<evidence type="ECO:0000256" key="1">
    <source>
        <dbReference type="ARBA" id="ARBA00004418"/>
    </source>
</evidence>
<keyword evidence="4" id="KW-0456">Lyase</keyword>
<sequence length="582" mass="64462">MTLGSVTERARVWHLLAHTAWQSVLRWVHGGPLFRWSPFTGAPARLLIAPQDLRTADGTNAADIYAGRFLFAGQLVEANGQSPFEVIPPSADWERALHGFGWLRHLKAADTIVARQNARALVEDWIRYCGYWHETGWEEQVVSRRVMAWLSQSPLILEGCDHDFYRRFLRSLARQVRYLRRTLNEVPDGLPRLSAAIAVAAATVSLSGQGRYVRQSLRRLDQELARQILADGGHITRNPAALLDILVDLLPIRQALTMQGLPSSQAVMQAIDRMMPMVRFFRHGDGTFAHFNGMGSTPADLVATILAYDDARGAPPGNAPHSGYQRLAHNDTVVLIDVGPPPPAALSQNAHAGCLSFELSSRRNRIIVNCGVTHSDRGVWRAVSRSTAAHSTAVIDDTSSAHFIAEERYRGWLGAPIVAGPTQVPVEREEDTAGTRVVASHNGYQDSHRIIHERDLTLASDGTVLDGIDRFRKTGKLGPRDRYAIRFHLHPSVKTSSIRAGTAVLLVAADGEAWEFVAPGCEMTVEESIYLSDTYGHRRTAQIVLHGRVSLRDEVTWQLRRTVSAKTSRKRVSSPNAEELDL</sequence>
<keyword evidence="3" id="KW-0574">Periplasm</keyword>
<gene>
    <name evidence="6" type="ORF">H1W37_14875</name>
</gene>
<keyword evidence="7" id="KW-1185">Reference proteome</keyword>
<dbReference type="Gene3D" id="1.50.10.100">
    <property type="entry name" value="Chondroitin AC/alginate lyase"/>
    <property type="match status" value="1"/>
</dbReference>
<dbReference type="Pfam" id="PF07940">
    <property type="entry name" value="Hepar_II_III_C"/>
    <property type="match status" value="1"/>
</dbReference>
<dbReference type="GO" id="GO:0042597">
    <property type="term" value="C:periplasmic space"/>
    <property type="evidence" value="ECO:0007669"/>
    <property type="project" value="UniProtKB-SubCell"/>
</dbReference>
<reference evidence="6 7" key="2">
    <citation type="submission" date="2020-08" db="EMBL/GenBank/DDBJ databases">
        <title>Stappia taiwanensis sp. nov., isolated from a coastal thermal spring.</title>
        <authorList>
            <person name="Kampfer P."/>
        </authorList>
    </citation>
    <scope>NUCLEOTIDE SEQUENCE [LARGE SCALE GENOMIC DNA]</scope>
    <source>
        <strain evidence="6 7">DSM 23284</strain>
    </source>
</reference>
<dbReference type="EMBL" id="JACEON010000014">
    <property type="protein sequence ID" value="MBA4612944.1"/>
    <property type="molecule type" value="Genomic_DNA"/>
</dbReference>
<comment type="caution">
    <text evidence="6">The sequence shown here is derived from an EMBL/GenBank/DDBJ whole genome shotgun (WGS) entry which is preliminary data.</text>
</comment>
<evidence type="ECO:0000256" key="2">
    <source>
        <dbReference type="ARBA" id="ARBA00022729"/>
    </source>
</evidence>
<comment type="subcellular location">
    <subcellularLocation>
        <location evidence="1">Periplasm</location>
    </subcellularLocation>
</comment>
<dbReference type="InterPro" id="IPR008929">
    <property type="entry name" value="Chondroitin_lyas"/>
</dbReference>
<evidence type="ECO:0000259" key="5">
    <source>
        <dbReference type="Pfam" id="PF07940"/>
    </source>
</evidence>
<dbReference type="Proteomes" id="UP000559404">
    <property type="component" value="Unassembled WGS sequence"/>
</dbReference>
<evidence type="ECO:0000313" key="6">
    <source>
        <dbReference type="EMBL" id="MBA4612944.1"/>
    </source>
</evidence>
<dbReference type="Gene3D" id="2.70.98.70">
    <property type="match status" value="1"/>
</dbReference>
<accession>A0A838Y140</accession>
<dbReference type="GO" id="GO:0016829">
    <property type="term" value="F:lyase activity"/>
    <property type="evidence" value="ECO:0007669"/>
    <property type="project" value="UniProtKB-KW"/>
</dbReference>
<organism evidence="6 7">
    <name type="scientific">Stappia taiwanensis</name>
    <dbReference type="NCBI Taxonomy" id="992267"/>
    <lineage>
        <taxon>Bacteria</taxon>
        <taxon>Pseudomonadati</taxon>
        <taxon>Pseudomonadota</taxon>
        <taxon>Alphaproteobacteria</taxon>
        <taxon>Hyphomicrobiales</taxon>
        <taxon>Stappiaceae</taxon>
        <taxon>Stappia</taxon>
    </lineage>
</organism>
<dbReference type="InterPro" id="IPR012480">
    <property type="entry name" value="Hepar_II_III_C"/>
</dbReference>
<dbReference type="PANTHER" id="PTHR39210">
    <property type="entry name" value="HEPARIN-SULFATE LYASE"/>
    <property type="match status" value="1"/>
</dbReference>
<evidence type="ECO:0000256" key="3">
    <source>
        <dbReference type="ARBA" id="ARBA00022764"/>
    </source>
</evidence>
<reference evidence="6 7" key="1">
    <citation type="submission" date="2020-07" db="EMBL/GenBank/DDBJ databases">
        <authorList>
            <person name="Li M."/>
        </authorList>
    </citation>
    <scope>NUCLEOTIDE SEQUENCE [LARGE SCALE GENOMIC DNA]</scope>
    <source>
        <strain evidence="6 7">DSM 23284</strain>
    </source>
</reference>
<proteinExistence type="predicted"/>
<dbReference type="AlphaFoldDB" id="A0A838Y140"/>